<protein>
    <submittedName>
        <fullName evidence="3">Universal stress protein</fullName>
    </submittedName>
</protein>
<dbReference type="PANTHER" id="PTHR46268">
    <property type="entry name" value="STRESS RESPONSE PROTEIN NHAX"/>
    <property type="match status" value="1"/>
</dbReference>
<organism evidence="3">
    <name type="scientific">Bacillus mycoides</name>
    <dbReference type="NCBI Taxonomy" id="1405"/>
    <lineage>
        <taxon>Bacteria</taxon>
        <taxon>Bacillati</taxon>
        <taxon>Bacillota</taxon>
        <taxon>Bacilli</taxon>
        <taxon>Bacillales</taxon>
        <taxon>Bacillaceae</taxon>
        <taxon>Bacillus</taxon>
        <taxon>Bacillus cereus group</taxon>
    </lineage>
</organism>
<comment type="similarity">
    <text evidence="1">Belongs to the universal stress protein A family.</text>
</comment>
<evidence type="ECO:0000256" key="1">
    <source>
        <dbReference type="ARBA" id="ARBA00008791"/>
    </source>
</evidence>
<evidence type="ECO:0000259" key="2">
    <source>
        <dbReference type="Pfam" id="PF00582"/>
    </source>
</evidence>
<dbReference type="EMBL" id="ACMP01000118">
    <property type="protein sequence ID" value="EEL68656.1"/>
    <property type="molecule type" value="Genomic_DNA"/>
</dbReference>
<gene>
    <name evidence="3" type="ORF">bcere0026_43810</name>
</gene>
<dbReference type="Gene3D" id="3.40.50.620">
    <property type="entry name" value="HUPs"/>
    <property type="match status" value="1"/>
</dbReference>
<sequence>MFYNKVVNGNKNDWEEFTMNNTYTNILIAVDGSKEAEKAFKKAIQVAKRNNATLTIAHIVDVKAYSAVEAYSRAIAERANLFAEDLLEDYKKTALEAGLEKVETVLEFGNPKSKISKEIAPNHKVDLIMCGATGLNAVERFLIGSVSEHIIRYAKCDVLVVRGDEEQGDL</sequence>
<dbReference type="Proteomes" id="UP000001753">
    <property type="component" value="Chromosome"/>
</dbReference>
<evidence type="ECO:0000313" key="3">
    <source>
        <dbReference type="EMBL" id="EEL68656.1"/>
    </source>
</evidence>
<dbReference type="InterPro" id="IPR006016">
    <property type="entry name" value="UspA"/>
</dbReference>
<dbReference type="InterPro" id="IPR006015">
    <property type="entry name" value="Universal_stress_UspA"/>
</dbReference>
<reference evidence="3" key="1">
    <citation type="journal article" date="2012" name="Genome Res.">
        <title>Genomic characterization of the Bacillus cereus sensu lato species: Backdrop to the evolution of Bacillus anthracis.</title>
        <authorList>
            <person name="Zwick M.E."/>
            <person name="Joseph S.J."/>
            <person name="Didelot X."/>
            <person name="Chen P.E."/>
            <person name="Bishop-Lilly K.A."/>
            <person name="Stewart A.C."/>
            <person name="Willner K."/>
            <person name="Nolan N."/>
            <person name="Lentz S."/>
            <person name="Thomason M.K."/>
            <person name="Sozhamannan S."/>
            <person name="Mateczun A.J."/>
            <person name="Du L."/>
            <person name="Read T.D."/>
        </authorList>
    </citation>
    <scope>NUCLEOTIDE SEQUENCE [LARGE SCALE GENOMIC DNA]</scope>
    <source>
        <strain evidence="3">AH603</strain>
    </source>
</reference>
<dbReference type="CDD" id="cd00293">
    <property type="entry name" value="USP-like"/>
    <property type="match status" value="1"/>
</dbReference>
<dbReference type="PRINTS" id="PR01438">
    <property type="entry name" value="UNVRSLSTRESS"/>
</dbReference>
<dbReference type="Pfam" id="PF00582">
    <property type="entry name" value="Usp"/>
    <property type="match status" value="1"/>
</dbReference>
<dbReference type="PIRSF" id="PIRSF006276">
    <property type="entry name" value="UspA"/>
    <property type="match status" value="1"/>
</dbReference>
<dbReference type="InterPro" id="IPR014729">
    <property type="entry name" value="Rossmann-like_a/b/a_fold"/>
</dbReference>
<feature type="domain" description="UspA" evidence="2">
    <location>
        <begin position="23"/>
        <end position="162"/>
    </location>
</feature>
<proteinExistence type="inferred from homology"/>
<dbReference type="HOGENOM" id="CLU_049301_16_0_9"/>
<comment type="caution">
    <text evidence="3">The sequence shown here is derived from an EMBL/GenBank/DDBJ whole genome shotgun (WGS) entry which is preliminary data.</text>
</comment>
<dbReference type="SUPFAM" id="SSF52402">
    <property type="entry name" value="Adenine nucleotide alpha hydrolases-like"/>
    <property type="match status" value="1"/>
</dbReference>
<name>C2Y094_BACMY</name>
<dbReference type="PANTHER" id="PTHR46268:SF6">
    <property type="entry name" value="UNIVERSAL STRESS PROTEIN UP12"/>
    <property type="match status" value="1"/>
</dbReference>
<accession>C2Y094</accession>
<dbReference type="AlphaFoldDB" id="C2Y094"/>